<gene>
    <name evidence="1" type="ORF">MILVUS5_LOCUS2178</name>
</gene>
<accession>A0ACB0IEF3</accession>
<reference evidence="1" key="1">
    <citation type="submission" date="2023-10" db="EMBL/GenBank/DDBJ databases">
        <authorList>
            <person name="Rodriguez Cubillos JULIANA M."/>
            <person name="De Vega J."/>
        </authorList>
    </citation>
    <scope>NUCLEOTIDE SEQUENCE</scope>
</reference>
<dbReference type="EMBL" id="CASHSV030000001">
    <property type="protein sequence ID" value="CAJ2630384.1"/>
    <property type="molecule type" value="Genomic_DNA"/>
</dbReference>
<organism evidence="1 2">
    <name type="scientific">Trifolium pratense</name>
    <name type="common">Red clover</name>
    <dbReference type="NCBI Taxonomy" id="57577"/>
    <lineage>
        <taxon>Eukaryota</taxon>
        <taxon>Viridiplantae</taxon>
        <taxon>Streptophyta</taxon>
        <taxon>Embryophyta</taxon>
        <taxon>Tracheophyta</taxon>
        <taxon>Spermatophyta</taxon>
        <taxon>Magnoliopsida</taxon>
        <taxon>eudicotyledons</taxon>
        <taxon>Gunneridae</taxon>
        <taxon>Pentapetalae</taxon>
        <taxon>rosids</taxon>
        <taxon>fabids</taxon>
        <taxon>Fabales</taxon>
        <taxon>Fabaceae</taxon>
        <taxon>Papilionoideae</taxon>
        <taxon>50 kb inversion clade</taxon>
        <taxon>NPAAA clade</taxon>
        <taxon>Hologalegina</taxon>
        <taxon>IRL clade</taxon>
        <taxon>Trifolieae</taxon>
        <taxon>Trifolium</taxon>
    </lineage>
</organism>
<comment type="caution">
    <text evidence="1">The sequence shown here is derived from an EMBL/GenBank/DDBJ whole genome shotgun (WGS) entry which is preliminary data.</text>
</comment>
<sequence>MKDNGVDAGHKRLTDVKDALAFLKDVKVVFQDEREKYDEFIKIMNDFKASKIEIIGVVSRVKELLKEHKDLILRFNNFLPKGYEIGVGVDDCRLNDALAFIKEVKVAFQDEREKYDEFLKILKDFEAGRTDSIGVTSRYIEGAI</sequence>
<evidence type="ECO:0000313" key="2">
    <source>
        <dbReference type="Proteomes" id="UP001177021"/>
    </source>
</evidence>
<dbReference type="Proteomes" id="UP001177021">
    <property type="component" value="Unassembled WGS sequence"/>
</dbReference>
<keyword evidence="2" id="KW-1185">Reference proteome</keyword>
<name>A0ACB0IEF3_TRIPR</name>
<proteinExistence type="predicted"/>
<evidence type="ECO:0000313" key="1">
    <source>
        <dbReference type="EMBL" id="CAJ2630384.1"/>
    </source>
</evidence>
<protein>
    <submittedName>
        <fullName evidence="1">Uncharacterized protein</fullName>
    </submittedName>
</protein>